<accession>Q1Q2P9</accession>
<dbReference type="Proteomes" id="UP000501926">
    <property type="component" value="Chromosome"/>
</dbReference>
<dbReference type="EMBL" id="CT573071">
    <property type="protein sequence ID" value="CAJ74290.1"/>
    <property type="molecule type" value="Genomic_DNA"/>
</dbReference>
<organism evidence="1">
    <name type="scientific">Kuenenia stuttgartiensis</name>
    <dbReference type="NCBI Taxonomy" id="174633"/>
    <lineage>
        <taxon>Bacteria</taxon>
        <taxon>Pseudomonadati</taxon>
        <taxon>Planctomycetota</taxon>
        <taxon>Candidatus Brocadiia</taxon>
        <taxon>Candidatus Brocadiales</taxon>
        <taxon>Candidatus Brocadiaceae</taxon>
        <taxon>Candidatus Kuenenia</taxon>
    </lineage>
</organism>
<reference evidence="1" key="1">
    <citation type="journal article" date="2006" name="Nature">
        <title>Deciphering the evolution and metabolism of an anammox bacterium from a community genome.</title>
        <authorList>
            <person name="Strous M."/>
            <person name="Pelletier E."/>
            <person name="Mangenot S."/>
            <person name="Rattei T."/>
            <person name="Lehner A."/>
            <person name="Taylor M.W."/>
            <person name="Horn M."/>
            <person name="Daims H."/>
            <person name="Bartol-Mavel D."/>
            <person name="Wincker P."/>
            <person name="Barbe V."/>
            <person name="Fonknechten N."/>
            <person name="Vallenet D."/>
            <person name="Segurens B."/>
            <person name="Schenowitz-Truong C."/>
            <person name="Medigue C."/>
            <person name="Collingro A."/>
            <person name="Snel B."/>
            <person name="Dutilh B.E."/>
            <person name="OpDenCamp H.J.M."/>
            <person name="vanDerDrift C."/>
            <person name="Cirpus I."/>
            <person name="vanDePas-Schoonen K.T."/>
            <person name="Harhangi H.R."/>
            <person name="vanNiftrik L."/>
            <person name="Schmid M."/>
            <person name="Keltjens J."/>
            <person name="vanDeVossenberg J."/>
            <person name="Kartal B."/>
            <person name="Meier H."/>
            <person name="Frishman D."/>
            <person name="Huynen M.A."/>
            <person name="Mewes H."/>
            <person name="Weissenbach J."/>
            <person name="Jetten M.S.M."/>
            <person name="Wagner M."/>
            <person name="LePaslier D."/>
        </authorList>
    </citation>
    <scope>NUCLEOTIDE SEQUENCE</scope>
</reference>
<gene>
    <name evidence="2" type="ORF">KsCSTR_20120</name>
    <name evidence="1" type="ORF">kuste3527</name>
</gene>
<dbReference type="AlphaFoldDB" id="Q1Q2P9"/>
<dbReference type="RefSeq" id="WP_164994847.1">
    <property type="nucleotide sequence ID" value="NZ_CP049055.1"/>
</dbReference>
<name>Q1Q2P9_KUEST</name>
<evidence type="ECO:0000313" key="3">
    <source>
        <dbReference type="Proteomes" id="UP000501926"/>
    </source>
</evidence>
<evidence type="ECO:0000313" key="1">
    <source>
        <dbReference type="EMBL" id="CAJ74290.1"/>
    </source>
</evidence>
<protein>
    <submittedName>
        <fullName evidence="1">Uncharacterized protein</fullName>
    </submittedName>
</protein>
<reference evidence="2 3" key="3">
    <citation type="submission" date="2020-02" db="EMBL/GenBank/DDBJ databases">
        <title>Newly sequenced genome of strain CSTR1 showed variability in Candidatus Kuenenia stuttgartiensis genomes.</title>
        <authorList>
            <person name="Ding C."/>
            <person name="Adrian L."/>
        </authorList>
    </citation>
    <scope>NUCLEOTIDE SEQUENCE [LARGE SCALE GENOMIC DNA]</scope>
    <source>
        <strain evidence="2 3">CSTR1</strain>
    </source>
</reference>
<dbReference type="EMBL" id="CP049055">
    <property type="protein sequence ID" value="QII11391.1"/>
    <property type="molecule type" value="Genomic_DNA"/>
</dbReference>
<evidence type="ECO:0000313" key="2">
    <source>
        <dbReference type="EMBL" id="QII11391.1"/>
    </source>
</evidence>
<proteinExistence type="predicted"/>
<reference evidence="1" key="2">
    <citation type="submission" date="2006-01" db="EMBL/GenBank/DDBJ databases">
        <authorList>
            <person name="Genoscope"/>
        </authorList>
    </citation>
    <scope>NUCLEOTIDE SEQUENCE</scope>
</reference>
<sequence>MIKSIVKVQSSLHTTEAVLKMLVYNEDKSIHYEADLTAEVRNLLAGRPKAYFEFALNECSEIRLGKEVAPQNW</sequence>